<dbReference type="EMBL" id="DF933826">
    <property type="protein sequence ID" value="GAM37730.1"/>
    <property type="molecule type" value="Genomic_DNA"/>
</dbReference>
<evidence type="ECO:0000256" key="1">
    <source>
        <dbReference type="SAM" id="MobiDB-lite"/>
    </source>
</evidence>
<proteinExistence type="predicted"/>
<sequence>MCTIALPNGPTLDPGESVHDDFTEASPKANPKANPKPDLKARKQGKPLPRLAVEIPLYHPESYLQATYKEPEHRFADSRRAEISGLLEKEVFEVVDIADIPPGTRIFNL</sequence>
<organism evidence="2 3">
    <name type="scientific">Talaromyces pinophilus</name>
    <name type="common">Penicillium pinophilum</name>
    <dbReference type="NCBI Taxonomy" id="128442"/>
    <lineage>
        <taxon>Eukaryota</taxon>
        <taxon>Fungi</taxon>
        <taxon>Dikarya</taxon>
        <taxon>Ascomycota</taxon>
        <taxon>Pezizomycotina</taxon>
        <taxon>Eurotiomycetes</taxon>
        <taxon>Eurotiomycetidae</taxon>
        <taxon>Eurotiales</taxon>
        <taxon>Trichocomaceae</taxon>
        <taxon>Talaromyces</taxon>
        <taxon>Talaromyces sect. Talaromyces</taxon>
    </lineage>
</organism>
<reference evidence="3" key="1">
    <citation type="journal article" date="2015" name="Genome Announc.">
        <title>Draft genome sequence of Talaromyces cellulolyticus strain Y-94, a source of lignocellulosic biomass-degrading enzymes.</title>
        <authorList>
            <person name="Fujii T."/>
            <person name="Koike H."/>
            <person name="Sawayama S."/>
            <person name="Yano S."/>
            <person name="Inoue H."/>
        </authorList>
    </citation>
    <scope>NUCLEOTIDE SEQUENCE [LARGE SCALE GENOMIC DNA]</scope>
    <source>
        <strain evidence="3">Y-94</strain>
    </source>
</reference>
<accession>A0A0B8N4X7</accession>
<evidence type="ECO:0000313" key="2">
    <source>
        <dbReference type="EMBL" id="GAM37730.1"/>
    </source>
</evidence>
<evidence type="ECO:0000313" key="3">
    <source>
        <dbReference type="Proteomes" id="UP000053095"/>
    </source>
</evidence>
<dbReference type="Proteomes" id="UP000053095">
    <property type="component" value="Unassembled WGS sequence"/>
</dbReference>
<feature type="region of interest" description="Disordered" evidence="1">
    <location>
        <begin position="1"/>
        <end position="48"/>
    </location>
</feature>
<gene>
    <name evidence="2" type="ORF">TCE0_030r07884</name>
</gene>
<keyword evidence="3" id="KW-1185">Reference proteome</keyword>
<name>A0A0B8N4X7_TALPI</name>
<protein>
    <submittedName>
        <fullName evidence="2">Uncharacterized protein</fullName>
    </submittedName>
</protein>
<dbReference type="AlphaFoldDB" id="A0A0B8N4X7"/>